<evidence type="ECO:0000313" key="2">
    <source>
        <dbReference type="EMBL" id="ORZ19045.1"/>
    </source>
</evidence>
<reference evidence="2 3" key="1">
    <citation type="submission" date="2016-07" db="EMBL/GenBank/DDBJ databases">
        <title>Pervasive Adenine N6-methylation of Active Genes in Fungi.</title>
        <authorList>
            <consortium name="DOE Joint Genome Institute"/>
            <person name="Mondo S.J."/>
            <person name="Dannebaum R.O."/>
            <person name="Kuo R.C."/>
            <person name="Labutti K."/>
            <person name="Haridas S."/>
            <person name="Kuo A."/>
            <person name="Salamov A."/>
            <person name="Ahrendt S.R."/>
            <person name="Lipzen A."/>
            <person name="Sullivan W."/>
            <person name="Andreopoulos W.B."/>
            <person name="Clum A."/>
            <person name="Lindquist E."/>
            <person name="Daum C."/>
            <person name="Ramamoorthy G.K."/>
            <person name="Gryganskyi A."/>
            <person name="Culley D."/>
            <person name="Magnuson J.K."/>
            <person name="James T.Y."/>
            <person name="O'Malley M.A."/>
            <person name="Stajich J.E."/>
            <person name="Spatafora J.W."/>
            <person name="Visel A."/>
            <person name="Grigoriev I.V."/>
        </authorList>
    </citation>
    <scope>NUCLEOTIDE SEQUENCE [LARGE SCALE GENOMIC DNA]</scope>
    <source>
        <strain evidence="2 3">NRRL 1336</strain>
    </source>
</reference>
<dbReference type="Proteomes" id="UP000193560">
    <property type="component" value="Unassembled WGS sequence"/>
</dbReference>
<accession>A0A1X2IMN7</accession>
<evidence type="ECO:0000313" key="3">
    <source>
        <dbReference type="Proteomes" id="UP000193560"/>
    </source>
</evidence>
<comment type="caution">
    <text evidence="2">The sequence shown here is derived from an EMBL/GenBank/DDBJ whole genome shotgun (WGS) entry which is preliminary data.</text>
</comment>
<name>A0A1X2IMN7_9FUNG</name>
<dbReference type="OrthoDB" id="434723at2759"/>
<feature type="coiled-coil region" evidence="1">
    <location>
        <begin position="80"/>
        <end position="143"/>
    </location>
</feature>
<dbReference type="InterPro" id="IPR039491">
    <property type="entry name" value="REX1-B"/>
</dbReference>
<protein>
    <submittedName>
        <fullName evidence="2">DNA repair REX1-B-domain-containing protein</fullName>
    </submittedName>
</protein>
<dbReference type="AlphaFoldDB" id="A0A1X2IMN7"/>
<dbReference type="Pfam" id="PF14966">
    <property type="entry name" value="DNA_repr_REX1B"/>
    <property type="match status" value="1"/>
</dbReference>
<proteinExistence type="predicted"/>
<dbReference type="PANTHER" id="PTHR28309">
    <property type="entry name" value="REQUIRED FOR EXCISION 1-B DOMAIN-CONTAINING PROTEIN"/>
    <property type="match status" value="1"/>
</dbReference>
<dbReference type="PANTHER" id="PTHR28309:SF1">
    <property type="entry name" value="REQUIRED FOR EXCISION 1-B DOMAIN-CONTAINING PROTEIN"/>
    <property type="match status" value="1"/>
</dbReference>
<gene>
    <name evidence="2" type="ORF">BCR42DRAFT_412083</name>
</gene>
<organism evidence="2 3">
    <name type="scientific">Absidia repens</name>
    <dbReference type="NCBI Taxonomy" id="90262"/>
    <lineage>
        <taxon>Eukaryota</taxon>
        <taxon>Fungi</taxon>
        <taxon>Fungi incertae sedis</taxon>
        <taxon>Mucoromycota</taxon>
        <taxon>Mucoromycotina</taxon>
        <taxon>Mucoromycetes</taxon>
        <taxon>Mucorales</taxon>
        <taxon>Cunninghamellaceae</taxon>
        <taxon>Absidia</taxon>
    </lineage>
</organism>
<dbReference type="EMBL" id="MCGE01000008">
    <property type="protein sequence ID" value="ORZ19045.1"/>
    <property type="molecule type" value="Genomic_DNA"/>
</dbReference>
<evidence type="ECO:0000256" key="1">
    <source>
        <dbReference type="SAM" id="Coils"/>
    </source>
</evidence>
<keyword evidence="1" id="KW-0175">Coiled coil</keyword>
<sequence>MTETVPNALSRLQSLSKSQETRIALYQEFDDAYQDYLNDKCPPEQYYSICKIVTEGFQEVSLEIQSVEKELTDICQRPDLSRLIRRLQEAEKAKLTHTAQLQIYTIESKKGEKDYDTTIRDTKQSLEETLDEIQETWDEIRQEITDLAYATSDN</sequence>
<keyword evidence="3" id="KW-1185">Reference proteome</keyword>